<reference evidence="3" key="1">
    <citation type="journal article" date="2016" name="Nature">
        <title>Genome evolution in the allotetraploid frog Xenopus laevis.</title>
        <authorList>
            <person name="Session A.M."/>
            <person name="Uno Y."/>
            <person name="Kwon T."/>
            <person name="Chapman J.A."/>
            <person name="Toyoda A."/>
            <person name="Takahashi S."/>
            <person name="Fukui A."/>
            <person name="Hikosaka A."/>
            <person name="Suzuki A."/>
            <person name="Kondo M."/>
            <person name="van Heeringen S.J."/>
            <person name="Quigley I."/>
            <person name="Heinz S."/>
            <person name="Ogino H."/>
            <person name="Ochi H."/>
            <person name="Hellsten U."/>
            <person name="Lyons J.B."/>
            <person name="Simakov O."/>
            <person name="Putnam N."/>
            <person name="Stites J."/>
            <person name="Kuroki Y."/>
            <person name="Tanaka T."/>
            <person name="Michiue T."/>
            <person name="Watanabe M."/>
            <person name="Bogdanovic O."/>
            <person name="Lister R."/>
            <person name="Georgiou G."/>
            <person name="Paranjpe S.S."/>
            <person name="van Kruijsbergen I."/>
            <person name="Shu S."/>
            <person name="Carlson J."/>
            <person name="Kinoshita T."/>
            <person name="Ohta Y."/>
            <person name="Mawaribuchi S."/>
            <person name="Jenkins J."/>
            <person name="Grimwood J."/>
            <person name="Schmutz J."/>
            <person name="Mitros T."/>
            <person name="Mozaffari S.V."/>
            <person name="Suzuki Y."/>
            <person name="Haramoto Y."/>
            <person name="Yamamoto T.S."/>
            <person name="Takagi C."/>
            <person name="Heald R."/>
            <person name="Miller K."/>
            <person name="Haudenschild C."/>
            <person name="Kitzman J."/>
            <person name="Nakayama T."/>
            <person name="Izutsu Y."/>
            <person name="Robert J."/>
            <person name="Fortriede J."/>
            <person name="Burns K."/>
            <person name="Lotay V."/>
            <person name="Karimi K."/>
            <person name="Yasuoka Y."/>
            <person name="Dichmann D.S."/>
            <person name="Flajnik M.F."/>
            <person name="Houston D.W."/>
            <person name="Shendure J."/>
            <person name="DuPasquier L."/>
            <person name="Vize P.D."/>
            <person name="Zorn A.M."/>
            <person name="Ito M."/>
            <person name="Marcotte E.M."/>
            <person name="Wallingford J.B."/>
            <person name="Ito Y."/>
            <person name="Asashima M."/>
            <person name="Ueno N."/>
            <person name="Matsuda Y."/>
            <person name="Veenstra G.J."/>
            <person name="Fujiyama A."/>
            <person name="Harland R.M."/>
            <person name="Taira M."/>
            <person name="Rokhsar D.S."/>
        </authorList>
    </citation>
    <scope>NUCLEOTIDE SEQUENCE [LARGE SCALE GENOMIC DNA]</scope>
    <source>
        <strain evidence="3">J</strain>
    </source>
</reference>
<evidence type="ECO:0000256" key="1">
    <source>
        <dbReference type="SAM" id="MobiDB-lite"/>
    </source>
</evidence>
<organism evidence="2 3">
    <name type="scientific">Xenopus laevis</name>
    <name type="common">African clawed frog</name>
    <dbReference type="NCBI Taxonomy" id="8355"/>
    <lineage>
        <taxon>Eukaryota</taxon>
        <taxon>Metazoa</taxon>
        <taxon>Chordata</taxon>
        <taxon>Craniata</taxon>
        <taxon>Vertebrata</taxon>
        <taxon>Euteleostomi</taxon>
        <taxon>Amphibia</taxon>
        <taxon>Batrachia</taxon>
        <taxon>Anura</taxon>
        <taxon>Pipoidea</taxon>
        <taxon>Pipidae</taxon>
        <taxon>Xenopodinae</taxon>
        <taxon>Xenopus</taxon>
        <taxon>Xenopus</taxon>
    </lineage>
</organism>
<protein>
    <submittedName>
        <fullName evidence="2">Uncharacterized protein</fullName>
    </submittedName>
</protein>
<sequence length="431" mass="47804">MSDISGGSAGLLPTKPEDGMAFDTGYRHMWMGAFAEKITQHGDRIIVPLCGGCGSEAYRALNVAGGRCSACHQVCCLGPLKDEARYRAPGAVVALMVAIQKSSRTGSATISSLSDHPEVEEREREIVEGIATMLAEPIASLEEKLAALPDVPESEEAQEAKIPSGGDTASKTLRLLPSGGEMVPREPLVLETQEGRCTPQPMQGAEQEATAPPPYRQVIQEVLPVSAAGVRSSPQSLGADSVPGWEGELVEAEPDGATQAPLFHLPHSFWAPEKITKEEERNFWVLPGKADPDIFCRVSRIQRVINFRVFRLWGYYMPYAPLWVYDKMEQLVDDWVVEDICSKEKSIGNSLTHPDTVKRMATWKFVRSIEKEWWWGRTVLRHRVHSCGRNNPNPRFFSIDVATPGGGVVEKPHPKYYIPYEDLKVRFTYMV</sequence>
<accession>A0A974HWM8</accession>
<name>A0A974HWM8_XENLA</name>
<dbReference type="EMBL" id="CM004469">
    <property type="protein sequence ID" value="OCT92626.1"/>
    <property type="molecule type" value="Genomic_DNA"/>
</dbReference>
<proteinExistence type="predicted"/>
<feature type="region of interest" description="Disordered" evidence="1">
    <location>
        <begin position="151"/>
        <end position="181"/>
    </location>
</feature>
<dbReference type="AlphaFoldDB" id="A0A974HWM8"/>
<dbReference type="Proteomes" id="UP000694892">
    <property type="component" value="Chromosome 2S"/>
</dbReference>
<evidence type="ECO:0000313" key="2">
    <source>
        <dbReference type="EMBL" id="OCT92626.1"/>
    </source>
</evidence>
<gene>
    <name evidence="2" type="ORF">XELAEV_18015683mg</name>
</gene>
<evidence type="ECO:0000313" key="3">
    <source>
        <dbReference type="Proteomes" id="UP000694892"/>
    </source>
</evidence>